<dbReference type="EMBL" id="MU970112">
    <property type="protein sequence ID" value="KAK9320927.1"/>
    <property type="molecule type" value="Genomic_DNA"/>
</dbReference>
<proteinExistence type="predicted"/>
<sequence>MAVKSVLITGCSDGGIGSALALAFQKRGLHVFATARTISKMSRLDGLPCVTLVTLDVTNYASITSAVEIVKSATGGTLDYLVNNSGVGYVMPTLDVDIEEAKRVFDVNVWGLLAVTQAFAPLVIATNGSIVNISSVGGLLYPPWLSVYTASKSAVTTISETLRLEMAPLGVKVLTAVTGTVHSNFFVNGPQHKLPPTSRYVSVEKSIVARAQGRDIQSGMNAAKYADRVVDDVLRGENGKIWRGKLASIVRYASTYLPTFVLDWLLLQQTGLDTFPTTRAKEAKLRI</sequence>
<accession>A0ACC3TID4</accession>
<evidence type="ECO:0000313" key="1">
    <source>
        <dbReference type="EMBL" id="KAK9320927.1"/>
    </source>
</evidence>
<keyword evidence="2" id="KW-1185">Reference proteome</keyword>
<protein>
    <submittedName>
        <fullName evidence="1">Uncharacterized protein</fullName>
    </submittedName>
</protein>
<evidence type="ECO:0000313" key="2">
    <source>
        <dbReference type="Proteomes" id="UP001489719"/>
    </source>
</evidence>
<dbReference type="Proteomes" id="UP001489719">
    <property type="component" value="Unassembled WGS sequence"/>
</dbReference>
<organism evidence="1 2">
    <name type="scientific">Lipomyces orientalis</name>
    <dbReference type="NCBI Taxonomy" id="1233043"/>
    <lineage>
        <taxon>Eukaryota</taxon>
        <taxon>Fungi</taxon>
        <taxon>Dikarya</taxon>
        <taxon>Ascomycota</taxon>
        <taxon>Saccharomycotina</taxon>
        <taxon>Lipomycetes</taxon>
        <taxon>Lipomycetales</taxon>
        <taxon>Lipomycetaceae</taxon>
        <taxon>Lipomyces</taxon>
    </lineage>
</organism>
<reference evidence="2" key="1">
    <citation type="journal article" date="2024" name="Front. Bioeng. Biotechnol.">
        <title>Genome-scale model development and genomic sequencing of the oleaginous clade Lipomyces.</title>
        <authorList>
            <person name="Czajka J.J."/>
            <person name="Han Y."/>
            <person name="Kim J."/>
            <person name="Mondo S.J."/>
            <person name="Hofstad B.A."/>
            <person name="Robles A."/>
            <person name="Haridas S."/>
            <person name="Riley R."/>
            <person name="LaButti K."/>
            <person name="Pangilinan J."/>
            <person name="Andreopoulos W."/>
            <person name="Lipzen A."/>
            <person name="Yan J."/>
            <person name="Wang M."/>
            <person name="Ng V."/>
            <person name="Grigoriev I.V."/>
            <person name="Spatafora J.W."/>
            <person name="Magnuson J.K."/>
            <person name="Baker S.E."/>
            <person name="Pomraning K.R."/>
        </authorList>
    </citation>
    <scope>NUCLEOTIDE SEQUENCE [LARGE SCALE GENOMIC DNA]</scope>
    <source>
        <strain evidence="2">CBS 10300</strain>
    </source>
</reference>
<name>A0ACC3TID4_9ASCO</name>
<comment type="caution">
    <text evidence="1">The sequence shown here is derived from an EMBL/GenBank/DDBJ whole genome shotgun (WGS) entry which is preliminary data.</text>
</comment>
<gene>
    <name evidence="1" type="ORF">V1517DRAFT_340297</name>
</gene>